<evidence type="ECO:0000313" key="1">
    <source>
        <dbReference type="EMBL" id="GAH74374.1"/>
    </source>
</evidence>
<feature type="non-terminal residue" evidence="1">
    <location>
        <position position="163"/>
    </location>
</feature>
<organism evidence="1">
    <name type="scientific">marine sediment metagenome</name>
    <dbReference type="NCBI Taxonomy" id="412755"/>
    <lineage>
        <taxon>unclassified sequences</taxon>
        <taxon>metagenomes</taxon>
        <taxon>ecological metagenomes</taxon>
    </lineage>
</organism>
<sequence length="163" mass="17553">MAEERGERTVRALVIGSMAAIFGATLTALLVARPAEAAPPEEKLNYLIQLLEQLAQGNVTIIGLLEQILTKGVPVEVAVSTAWVAKEPEQIYSYAIRTVGTFYSDKMVDWTKGKRLVIKVESTLNQAVQIQVIGNAVDDMELATDINGPFPCAPNSNISIGLA</sequence>
<comment type="caution">
    <text evidence="1">The sequence shown here is derived from an EMBL/GenBank/DDBJ whole genome shotgun (WGS) entry which is preliminary data.</text>
</comment>
<dbReference type="AlphaFoldDB" id="X1J7P1"/>
<name>X1J7P1_9ZZZZ</name>
<accession>X1J7P1</accession>
<reference evidence="1" key="1">
    <citation type="journal article" date="2014" name="Front. Microbiol.">
        <title>High frequency of phylogenetically diverse reductive dehalogenase-homologous genes in deep subseafloor sedimentary metagenomes.</title>
        <authorList>
            <person name="Kawai M."/>
            <person name="Futagami T."/>
            <person name="Toyoda A."/>
            <person name="Takaki Y."/>
            <person name="Nishi S."/>
            <person name="Hori S."/>
            <person name="Arai W."/>
            <person name="Tsubouchi T."/>
            <person name="Morono Y."/>
            <person name="Uchiyama I."/>
            <person name="Ito T."/>
            <person name="Fujiyama A."/>
            <person name="Inagaki F."/>
            <person name="Takami H."/>
        </authorList>
    </citation>
    <scope>NUCLEOTIDE SEQUENCE</scope>
    <source>
        <strain evidence="1">Expedition CK06-06</strain>
    </source>
</reference>
<gene>
    <name evidence="1" type="ORF">S03H2_43958</name>
</gene>
<dbReference type="EMBL" id="BARU01027461">
    <property type="protein sequence ID" value="GAH74374.1"/>
    <property type="molecule type" value="Genomic_DNA"/>
</dbReference>
<protein>
    <submittedName>
        <fullName evidence="1">Uncharacterized protein</fullName>
    </submittedName>
</protein>
<proteinExistence type="predicted"/>